<keyword evidence="6 10" id="KW-0460">Magnesium</keyword>
<dbReference type="InterPro" id="IPR033248">
    <property type="entry name" value="Transketolase_C"/>
</dbReference>
<feature type="binding site" evidence="10">
    <location>
        <begin position="118"/>
        <end position="120"/>
    </location>
    <ligand>
        <name>thiamine diphosphate</name>
        <dbReference type="ChEBI" id="CHEBI:58937"/>
    </ligand>
</feature>
<comment type="function">
    <text evidence="10">Catalyzes the acyloin condensation reaction between C atoms 2 and 3 of pyruvate and glyceraldehyde 3-phosphate to yield 1-deoxy-D-xylulose-5-phosphate (DXP).</text>
</comment>
<organism evidence="12 13">
    <name type="scientific">Natronincola peptidivorans</name>
    <dbReference type="NCBI Taxonomy" id="426128"/>
    <lineage>
        <taxon>Bacteria</taxon>
        <taxon>Bacillati</taxon>
        <taxon>Bacillota</taxon>
        <taxon>Clostridia</taxon>
        <taxon>Peptostreptococcales</taxon>
        <taxon>Natronincolaceae</taxon>
        <taxon>Natronincola</taxon>
    </lineage>
</organism>
<dbReference type="NCBIfam" id="TIGR00204">
    <property type="entry name" value="dxs"/>
    <property type="match status" value="1"/>
</dbReference>
<dbReference type="EMBL" id="FOHU01000001">
    <property type="protein sequence ID" value="SES70707.1"/>
    <property type="molecule type" value="Genomic_DNA"/>
</dbReference>
<dbReference type="FunFam" id="3.40.50.970:FF:000005">
    <property type="entry name" value="1-deoxy-D-xylulose-5-phosphate synthase"/>
    <property type="match status" value="1"/>
</dbReference>
<dbReference type="SUPFAM" id="SSF52922">
    <property type="entry name" value="TK C-terminal domain-like"/>
    <property type="match status" value="1"/>
</dbReference>
<dbReference type="NCBIfam" id="NF003933">
    <property type="entry name" value="PRK05444.2-2"/>
    <property type="match status" value="1"/>
</dbReference>
<dbReference type="GO" id="GO:0030976">
    <property type="term" value="F:thiamine pyrophosphate binding"/>
    <property type="evidence" value="ECO:0007669"/>
    <property type="project" value="UniProtKB-UniRule"/>
</dbReference>
<evidence type="ECO:0000256" key="8">
    <source>
        <dbReference type="ARBA" id="ARBA00023052"/>
    </source>
</evidence>
<evidence type="ECO:0000256" key="2">
    <source>
        <dbReference type="ARBA" id="ARBA00011081"/>
    </source>
</evidence>
<evidence type="ECO:0000313" key="13">
    <source>
        <dbReference type="Proteomes" id="UP000199568"/>
    </source>
</evidence>
<dbReference type="Proteomes" id="UP000199568">
    <property type="component" value="Unassembled WGS sequence"/>
</dbReference>
<keyword evidence="4 10" id="KW-0808">Transferase</keyword>
<dbReference type="PANTHER" id="PTHR43322:SF5">
    <property type="entry name" value="1-DEOXY-D-XYLULOSE-5-PHOSPHATE SYNTHASE, CHLOROPLASTIC"/>
    <property type="match status" value="1"/>
</dbReference>
<comment type="pathway">
    <text evidence="1 10">Metabolic intermediate biosynthesis; 1-deoxy-D-xylulose 5-phosphate biosynthesis; 1-deoxy-D-xylulose 5-phosphate from D-glyceraldehyde 3-phosphate and pyruvate: step 1/1.</text>
</comment>
<dbReference type="HAMAP" id="MF_00315">
    <property type="entry name" value="DXP_synth"/>
    <property type="match status" value="1"/>
</dbReference>
<keyword evidence="5 10" id="KW-0479">Metal-binding</keyword>
<dbReference type="SUPFAM" id="SSF52518">
    <property type="entry name" value="Thiamin diphosphate-binding fold (THDP-binding)"/>
    <property type="match status" value="2"/>
</dbReference>
<evidence type="ECO:0000313" key="12">
    <source>
        <dbReference type="EMBL" id="SES70707.1"/>
    </source>
</evidence>
<protein>
    <recommendedName>
        <fullName evidence="10">1-deoxy-D-xylulose-5-phosphate synthase</fullName>
        <ecNumber evidence="10">2.2.1.7</ecNumber>
    </recommendedName>
    <alternativeName>
        <fullName evidence="10">1-deoxyxylulose-5-phosphate synthase</fullName>
        <shortName evidence="10">DXP synthase</shortName>
        <shortName evidence="10">DXPS</shortName>
    </alternativeName>
</protein>
<keyword evidence="8 10" id="KW-0786">Thiamine pyrophosphate</keyword>
<feature type="binding site" evidence="10">
    <location>
        <position position="77"/>
    </location>
    <ligand>
        <name>thiamine diphosphate</name>
        <dbReference type="ChEBI" id="CHEBI:58937"/>
    </ligand>
</feature>
<dbReference type="GO" id="GO:0016114">
    <property type="term" value="P:terpenoid biosynthetic process"/>
    <property type="evidence" value="ECO:0007669"/>
    <property type="project" value="UniProtKB-UniRule"/>
</dbReference>
<dbReference type="GO" id="GO:0009228">
    <property type="term" value="P:thiamine biosynthetic process"/>
    <property type="evidence" value="ECO:0007669"/>
    <property type="project" value="UniProtKB-UniRule"/>
</dbReference>
<keyword evidence="13" id="KW-1185">Reference proteome</keyword>
<name>A0A1H9YNQ9_9FIRM</name>
<dbReference type="CDD" id="cd07033">
    <property type="entry name" value="TPP_PYR_DXS_TK_like"/>
    <property type="match status" value="1"/>
</dbReference>
<dbReference type="PROSITE" id="PS00801">
    <property type="entry name" value="TRANSKETOLASE_1"/>
    <property type="match status" value="1"/>
</dbReference>
<gene>
    <name evidence="10" type="primary">dxs</name>
    <name evidence="12" type="ORF">SAMN05660297_00326</name>
</gene>
<feature type="binding site" evidence="10">
    <location>
        <position position="149"/>
    </location>
    <ligand>
        <name>Mg(2+)</name>
        <dbReference type="ChEBI" id="CHEBI:18420"/>
    </ligand>
</feature>
<dbReference type="EC" id="2.2.1.7" evidence="10"/>
<dbReference type="Pfam" id="PF02780">
    <property type="entry name" value="Transketolase_C"/>
    <property type="match status" value="1"/>
</dbReference>
<evidence type="ECO:0000256" key="7">
    <source>
        <dbReference type="ARBA" id="ARBA00022977"/>
    </source>
</evidence>
<evidence type="ECO:0000256" key="9">
    <source>
        <dbReference type="ARBA" id="ARBA00023229"/>
    </source>
</evidence>
<keyword evidence="9 10" id="KW-0414">Isoprene biosynthesis</keyword>
<comment type="subunit">
    <text evidence="3 10">Homodimer.</text>
</comment>
<dbReference type="UniPathway" id="UPA00064">
    <property type="reaction ID" value="UER00091"/>
</dbReference>
<dbReference type="Pfam" id="PF02779">
    <property type="entry name" value="Transket_pyr"/>
    <property type="match status" value="1"/>
</dbReference>
<feature type="binding site" evidence="10">
    <location>
        <position position="178"/>
    </location>
    <ligand>
        <name>Mg(2+)</name>
        <dbReference type="ChEBI" id="CHEBI:18420"/>
    </ligand>
</feature>
<dbReference type="InterPro" id="IPR005477">
    <property type="entry name" value="Dxylulose-5-P_synthase"/>
</dbReference>
<evidence type="ECO:0000259" key="11">
    <source>
        <dbReference type="SMART" id="SM00861"/>
    </source>
</evidence>
<dbReference type="AlphaFoldDB" id="A0A1H9YNQ9"/>
<feature type="binding site" evidence="10">
    <location>
        <position position="289"/>
    </location>
    <ligand>
        <name>thiamine diphosphate</name>
        <dbReference type="ChEBI" id="CHEBI:58937"/>
    </ligand>
</feature>
<evidence type="ECO:0000256" key="1">
    <source>
        <dbReference type="ARBA" id="ARBA00004980"/>
    </source>
</evidence>
<feature type="binding site" evidence="10">
    <location>
        <begin position="150"/>
        <end position="151"/>
    </location>
    <ligand>
        <name>thiamine diphosphate</name>
        <dbReference type="ChEBI" id="CHEBI:58937"/>
    </ligand>
</feature>
<dbReference type="InterPro" id="IPR009014">
    <property type="entry name" value="Transketo_C/PFOR_II"/>
</dbReference>
<sequence length="637" mass="70498">MITMYKLLEQINSPNDLKKMKSYQIKLLAEEIRNFLVESVSKTGGHLASNLGVVELTLALHTVYDSLQDKIIWDVGHQSYVHKILTDRRKQFSTLRQYKGISGFPKRYESSHDHFDTGHSSTSISAALGMACSRDLNKEKHSVIAVIGDGALTGGMAFEALNHAGQSKKNIIVILNDNAMSISHNVGGLSNYLNKIRTNAVYSKVKDDFESLINNIPAIGKSVFKTAEKAKDCIKYFFVPGILFEELGFKYIGPIDGHDYSQLCNVLKNCKNIKGPILLHVMTKKGKGYQPAEKYPDKFHGVSPFMIETGKPASSSNKISYSEVVGNTLVECGEKNNRVVAITAAMPAGTGLSGFQKRFPERFFDVGIAEQHAITFAAGLAATGYKPFFAVYSTFLQRGYDQIIHDICLQNLPVTLLIDRAGLVGNDGETHHGAFDLSFLLPIPNLTIMAPKDGSELKKMIQYSISENKPIAIRYPRGSAINLQSPSENNDIITGKGEILYHEGNDVLLIAVGHMNAMVLGLCNKLKENSIDATLINPRFIKPLDEDLIIKNATKAKKIYVIEDNAKIGGVGLQIQGLLNKYSIYKEVHTIGLPDEFIQHGDTSTLYDLYGLTEEEIFKRICEAFQKKAIKNIVITR</sequence>
<dbReference type="PANTHER" id="PTHR43322">
    <property type="entry name" value="1-D-DEOXYXYLULOSE 5-PHOSPHATE SYNTHASE-RELATED"/>
    <property type="match status" value="1"/>
</dbReference>
<dbReference type="Gene3D" id="3.40.50.970">
    <property type="match status" value="2"/>
</dbReference>
<evidence type="ECO:0000256" key="5">
    <source>
        <dbReference type="ARBA" id="ARBA00022723"/>
    </source>
</evidence>
<dbReference type="GO" id="GO:0000287">
    <property type="term" value="F:magnesium ion binding"/>
    <property type="evidence" value="ECO:0007669"/>
    <property type="project" value="UniProtKB-UniRule"/>
</dbReference>
<comment type="cofactor">
    <cofactor evidence="10">
        <name>Mg(2+)</name>
        <dbReference type="ChEBI" id="CHEBI:18420"/>
    </cofactor>
    <text evidence="10">Binds 1 Mg(2+) ion per subunit.</text>
</comment>
<evidence type="ECO:0000256" key="3">
    <source>
        <dbReference type="ARBA" id="ARBA00011738"/>
    </source>
</evidence>
<dbReference type="CDD" id="cd02007">
    <property type="entry name" value="TPP_DXS"/>
    <property type="match status" value="1"/>
</dbReference>
<evidence type="ECO:0000256" key="6">
    <source>
        <dbReference type="ARBA" id="ARBA00022842"/>
    </source>
</evidence>
<keyword evidence="7 10" id="KW-0784">Thiamine biosynthesis</keyword>
<feature type="binding site" evidence="10">
    <location>
        <position position="178"/>
    </location>
    <ligand>
        <name>thiamine diphosphate</name>
        <dbReference type="ChEBI" id="CHEBI:58937"/>
    </ligand>
</feature>
<reference evidence="12 13" key="1">
    <citation type="submission" date="2016-10" db="EMBL/GenBank/DDBJ databases">
        <authorList>
            <person name="de Groot N.N."/>
        </authorList>
    </citation>
    <scope>NUCLEOTIDE SEQUENCE [LARGE SCALE GENOMIC DNA]</scope>
    <source>
        <strain evidence="12 13">DSM 18979</strain>
    </source>
</reference>
<accession>A0A1H9YNQ9</accession>
<dbReference type="GO" id="GO:0008661">
    <property type="term" value="F:1-deoxy-D-xylulose-5-phosphate synthase activity"/>
    <property type="evidence" value="ECO:0007669"/>
    <property type="project" value="UniProtKB-UniRule"/>
</dbReference>
<dbReference type="InterPro" id="IPR029061">
    <property type="entry name" value="THDP-binding"/>
</dbReference>
<comment type="cofactor">
    <cofactor evidence="10">
        <name>thiamine diphosphate</name>
        <dbReference type="ChEBI" id="CHEBI:58937"/>
    </cofactor>
    <text evidence="10">Binds 1 thiamine pyrophosphate per subunit.</text>
</comment>
<proteinExistence type="inferred from homology"/>
<evidence type="ECO:0000256" key="10">
    <source>
        <dbReference type="HAMAP-Rule" id="MF_00315"/>
    </source>
</evidence>
<dbReference type="GO" id="GO:0005829">
    <property type="term" value="C:cytosol"/>
    <property type="evidence" value="ECO:0007669"/>
    <property type="project" value="TreeGrafter"/>
</dbReference>
<evidence type="ECO:0000256" key="4">
    <source>
        <dbReference type="ARBA" id="ARBA00022679"/>
    </source>
</evidence>
<dbReference type="STRING" id="426128.SAMN05660297_00326"/>
<feature type="domain" description="Transketolase-like pyrimidine-binding" evidence="11">
    <location>
        <begin position="319"/>
        <end position="483"/>
    </location>
</feature>
<dbReference type="SMART" id="SM00861">
    <property type="entry name" value="Transket_pyr"/>
    <property type="match status" value="1"/>
</dbReference>
<comment type="similarity">
    <text evidence="2 10">Belongs to the transketolase family. DXPS subfamily.</text>
</comment>
<dbReference type="InterPro" id="IPR005475">
    <property type="entry name" value="Transketolase-like_Pyr-bd"/>
</dbReference>
<dbReference type="Pfam" id="PF13292">
    <property type="entry name" value="DXP_synthase_N"/>
    <property type="match status" value="1"/>
</dbReference>
<dbReference type="GO" id="GO:0019288">
    <property type="term" value="P:isopentenyl diphosphate biosynthetic process, methylerythritol 4-phosphate pathway"/>
    <property type="evidence" value="ECO:0007669"/>
    <property type="project" value="TreeGrafter"/>
</dbReference>
<comment type="catalytic activity">
    <reaction evidence="10">
        <text>D-glyceraldehyde 3-phosphate + pyruvate + H(+) = 1-deoxy-D-xylulose 5-phosphate + CO2</text>
        <dbReference type="Rhea" id="RHEA:12605"/>
        <dbReference type="ChEBI" id="CHEBI:15361"/>
        <dbReference type="ChEBI" id="CHEBI:15378"/>
        <dbReference type="ChEBI" id="CHEBI:16526"/>
        <dbReference type="ChEBI" id="CHEBI:57792"/>
        <dbReference type="ChEBI" id="CHEBI:59776"/>
        <dbReference type="EC" id="2.2.1.7"/>
    </reaction>
</comment>
<feature type="binding site" evidence="10">
    <location>
        <position position="370"/>
    </location>
    <ligand>
        <name>thiamine diphosphate</name>
        <dbReference type="ChEBI" id="CHEBI:58937"/>
    </ligand>
</feature>
<dbReference type="InterPro" id="IPR049557">
    <property type="entry name" value="Transketolase_CS"/>
</dbReference>
<dbReference type="Gene3D" id="3.40.50.920">
    <property type="match status" value="1"/>
</dbReference>